<dbReference type="PANTHER" id="PTHR30024">
    <property type="entry name" value="ALIPHATIC SULFONATES-BINDING PROTEIN-RELATED"/>
    <property type="match status" value="1"/>
</dbReference>
<organism evidence="6">
    <name type="scientific">plant metagenome</name>
    <dbReference type="NCBI Taxonomy" id="1297885"/>
    <lineage>
        <taxon>unclassified sequences</taxon>
        <taxon>metagenomes</taxon>
        <taxon>organismal metagenomes</taxon>
    </lineage>
</organism>
<dbReference type="PANTHER" id="PTHR30024:SF47">
    <property type="entry name" value="TAURINE-BINDING PERIPLASMIC PROTEIN"/>
    <property type="match status" value="1"/>
</dbReference>
<dbReference type="EMBL" id="CAADIE010000002">
    <property type="protein sequence ID" value="VFR33228.1"/>
    <property type="molecule type" value="Genomic_DNA"/>
</dbReference>
<dbReference type="AlphaFoldDB" id="A0A484RMB6"/>
<keyword evidence="3" id="KW-0732">Signal</keyword>
<dbReference type="InterPro" id="IPR015168">
    <property type="entry name" value="SsuA/THI5"/>
</dbReference>
<accession>A0A484RMB6</accession>
<dbReference type="EMBL" id="CAADIH010000037">
    <property type="protein sequence ID" value="VFR51085.1"/>
    <property type="molecule type" value="Genomic_DNA"/>
</dbReference>
<gene>
    <name evidence="5" type="ORF">BER1_3817</name>
    <name evidence="6" type="ORF">BER2_3786</name>
</gene>
<evidence type="ECO:0000256" key="3">
    <source>
        <dbReference type="ARBA" id="ARBA00022729"/>
    </source>
</evidence>
<dbReference type="Gene3D" id="3.40.190.10">
    <property type="entry name" value="Periplasmic binding protein-like II"/>
    <property type="match status" value="2"/>
</dbReference>
<dbReference type="SUPFAM" id="SSF53850">
    <property type="entry name" value="Periplasmic binding protein-like II"/>
    <property type="match status" value="1"/>
</dbReference>
<evidence type="ECO:0000313" key="6">
    <source>
        <dbReference type="EMBL" id="VFR51085.1"/>
    </source>
</evidence>
<evidence type="ECO:0000256" key="2">
    <source>
        <dbReference type="ARBA" id="ARBA00010742"/>
    </source>
</evidence>
<evidence type="ECO:0000313" key="5">
    <source>
        <dbReference type="EMBL" id="VFR33228.1"/>
    </source>
</evidence>
<comment type="subcellular location">
    <subcellularLocation>
        <location evidence="1">Periplasm</location>
    </subcellularLocation>
</comment>
<feature type="domain" description="SsuA/THI5-like" evidence="4">
    <location>
        <begin position="47"/>
        <end position="262"/>
    </location>
</feature>
<evidence type="ECO:0000256" key="1">
    <source>
        <dbReference type="ARBA" id="ARBA00004418"/>
    </source>
</evidence>
<comment type="similarity">
    <text evidence="2">Belongs to the bacterial solute-binding protein SsuA/TauA family.</text>
</comment>
<name>A0A484RMB6_9ZZZZ</name>
<dbReference type="GO" id="GO:0042597">
    <property type="term" value="C:periplasmic space"/>
    <property type="evidence" value="ECO:0007669"/>
    <property type="project" value="UniProtKB-SubCell"/>
</dbReference>
<evidence type="ECO:0000259" key="4">
    <source>
        <dbReference type="Pfam" id="PF09084"/>
    </source>
</evidence>
<proteinExistence type="inferred from homology"/>
<sequence>MQTPLPTSPRRWLAALALAALGAAGVNAHAATDLHIGISNRSLLGLPILVAKEKGFFEKEGLNVSIDYFAGGVPATAALIGGSVQFIDAAFENNVKAVKRGQPIVSVANLQTDFAGAVIVRKDVSDKLGRTPTVQDLKGLRIGTLARGGFADVSTRYIVADAGLDAEKDIAIVPVRGADRQLTAGEAGEIDAAFVMEPWNVIAVDVTRKWDYVLDLTQGKGPAVFQGLGYTTLQTTRDYVKNHRETTDKVVRAVIAALQYIVDPANLDDLAAIANEEYGKPGLDVLKLSLRRQAHTFSPHLSEAALEKTGHLLLASDAIKAPVPGYADVADTSFKPLWDSFRPLPASR</sequence>
<protein>
    <submittedName>
        <fullName evidence="6">ABC transporter substrate-binding protein</fullName>
    </submittedName>
</protein>
<dbReference type="Pfam" id="PF09084">
    <property type="entry name" value="NMT1"/>
    <property type="match status" value="1"/>
</dbReference>
<reference evidence="6" key="1">
    <citation type="submission" date="2019-03" db="EMBL/GenBank/DDBJ databases">
        <authorList>
            <person name="Danneels B."/>
        </authorList>
    </citation>
    <scope>NUCLEOTIDE SEQUENCE</scope>
</reference>